<keyword evidence="4 6" id="KW-1133">Transmembrane helix</keyword>
<sequence>MTDFLISTLPKLVNKLRGIILIPVVTKIIDSGAYGLWTNFAIGLTLVSSVASLSLGAATNKLLVDASEERIRGEFWAIIVVTFIVAVIVGGFMMLLQNPIAIVAFGGKEQSHLVVILAGVLLFSLFTRQSTQFYRSQRRMTVFAGVKSVRSVGEILVIIVAAIRFESILAIFVAYLLFHVVLSIVLGGYVVADFGVARPNFERIDHYLRFGVPLIATGMMYWVVNVSDRYLITYFHNVDVTGGYAVVYATASGLSIVSLAIGTVLFPDLASLHENNNIKEYRRRLSSVLEYFLILSIPATIGLIVIADPLLRVLSSTTVQGYTDLMYLLAPAMLAYGLFNILIQTLLSDGQSRGSAVLWTAVAIVNIGANFVLVPTYAATGASISTLGSLVFGLAVVVVWKRKRFTISLRVLSKVLIASALMGALSGEFSQLSIRLHWSDSQSLWQLALLCTELLAS</sequence>
<dbReference type="PANTHER" id="PTHR30250:SF11">
    <property type="entry name" value="O-ANTIGEN TRANSPORTER-RELATED"/>
    <property type="match status" value="1"/>
</dbReference>
<keyword evidence="5 6" id="KW-0472">Membrane</keyword>
<evidence type="ECO:0000256" key="6">
    <source>
        <dbReference type="SAM" id="Phobius"/>
    </source>
</evidence>
<feature type="transmembrane region" description="Helical" evidence="6">
    <location>
        <begin position="327"/>
        <end position="347"/>
    </location>
</feature>
<evidence type="ECO:0000313" key="7">
    <source>
        <dbReference type="EMBL" id="MFC7058375.1"/>
    </source>
</evidence>
<accession>A0ABD5VZC3</accession>
<feature type="transmembrane region" description="Helical" evidence="6">
    <location>
        <begin position="169"/>
        <end position="195"/>
    </location>
</feature>
<dbReference type="GO" id="GO:0005886">
    <property type="term" value="C:plasma membrane"/>
    <property type="evidence" value="ECO:0007669"/>
    <property type="project" value="UniProtKB-SubCell"/>
</dbReference>
<keyword evidence="8" id="KW-1185">Reference proteome</keyword>
<dbReference type="AlphaFoldDB" id="A0ABD5VZC3"/>
<dbReference type="InterPro" id="IPR050833">
    <property type="entry name" value="Poly_Biosynth_Transport"/>
</dbReference>
<feature type="transmembrane region" description="Helical" evidence="6">
    <location>
        <begin position="140"/>
        <end position="163"/>
    </location>
</feature>
<dbReference type="PANTHER" id="PTHR30250">
    <property type="entry name" value="PST FAMILY PREDICTED COLANIC ACID TRANSPORTER"/>
    <property type="match status" value="1"/>
</dbReference>
<gene>
    <name evidence="7" type="ORF">ACFQQG_09540</name>
</gene>
<protein>
    <submittedName>
        <fullName evidence="7">Oligosaccharide flippase family protein</fullName>
    </submittedName>
</protein>
<reference evidence="7 8" key="1">
    <citation type="journal article" date="2019" name="Int. J. Syst. Evol. Microbiol.">
        <title>The Global Catalogue of Microorganisms (GCM) 10K type strain sequencing project: providing services to taxonomists for standard genome sequencing and annotation.</title>
        <authorList>
            <consortium name="The Broad Institute Genomics Platform"/>
            <consortium name="The Broad Institute Genome Sequencing Center for Infectious Disease"/>
            <person name="Wu L."/>
            <person name="Ma J."/>
        </authorList>
    </citation>
    <scope>NUCLEOTIDE SEQUENCE [LARGE SCALE GENOMIC DNA]</scope>
    <source>
        <strain evidence="7 8">JCM 30072</strain>
    </source>
</reference>
<dbReference type="EMBL" id="JBHSZI010000001">
    <property type="protein sequence ID" value="MFC7058375.1"/>
    <property type="molecule type" value="Genomic_DNA"/>
</dbReference>
<feature type="transmembrane region" description="Helical" evidence="6">
    <location>
        <begin position="356"/>
        <end position="374"/>
    </location>
</feature>
<feature type="transmembrane region" description="Helical" evidence="6">
    <location>
        <begin position="111"/>
        <end position="128"/>
    </location>
</feature>
<dbReference type="Proteomes" id="UP001596445">
    <property type="component" value="Unassembled WGS sequence"/>
</dbReference>
<keyword evidence="3 6" id="KW-0812">Transmembrane</keyword>
<evidence type="ECO:0000256" key="4">
    <source>
        <dbReference type="ARBA" id="ARBA00022989"/>
    </source>
</evidence>
<feature type="transmembrane region" description="Helical" evidence="6">
    <location>
        <begin position="244"/>
        <end position="267"/>
    </location>
</feature>
<proteinExistence type="predicted"/>
<feature type="transmembrane region" description="Helical" evidence="6">
    <location>
        <begin position="380"/>
        <end position="400"/>
    </location>
</feature>
<evidence type="ECO:0000256" key="3">
    <source>
        <dbReference type="ARBA" id="ARBA00022692"/>
    </source>
</evidence>
<evidence type="ECO:0000256" key="2">
    <source>
        <dbReference type="ARBA" id="ARBA00022475"/>
    </source>
</evidence>
<feature type="transmembrane region" description="Helical" evidence="6">
    <location>
        <begin position="288"/>
        <end position="307"/>
    </location>
</feature>
<name>A0ABD5VZC3_9EURY</name>
<comment type="subcellular location">
    <subcellularLocation>
        <location evidence="1">Cell membrane</location>
        <topology evidence="1">Multi-pass membrane protein</topology>
    </subcellularLocation>
</comment>
<keyword evidence="2" id="KW-1003">Cell membrane</keyword>
<feature type="transmembrane region" description="Helical" evidence="6">
    <location>
        <begin position="40"/>
        <end position="63"/>
    </location>
</feature>
<feature type="transmembrane region" description="Helical" evidence="6">
    <location>
        <begin position="75"/>
        <end position="96"/>
    </location>
</feature>
<comment type="caution">
    <text evidence="7">The sequence shown here is derived from an EMBL/GenBank/DDBJ whole genome shotgun (WGS) entry which is preliminary data.</text>
</comment>
<dbReference type="RefSeq" id="WP_382186871.1">
    <property type="nucleotide sequence ID" value="NZ_JBHSZI010000001.1"/>
</dbReference>
<dbReference type="Pfam" id="PF13440">
    <property type="entry name" value="Polysacc_synt_3"/>
    <property type="match status" value="1"/>
</dbReference>
<evidence type="ECO:0000313" key="8">
    <source>
        <dbReference type="Proteomes" id="UP001596445"/>
    </source>
</evidence>
<evidence type="ECO:0000256" key="5">
    <source>
        <dbReference type="ARBA" id="ARBA00023136"/>
    </source>
</evidence>
<feature type="transmembrane region" description="Helical" evidence="6">
    <location>
        <begin position="207"/>
        <end position="224"/>
    </location>
</feature>
<evidence type="ECO:0000256" key="1">
    <source>
        <dbReference type="ARBA" id="ARBA00004651"/>
    </source>
</evidence>
<organism evidence="7 8">
    <name type="scientific">Halovenus salina</name>
    <dbReference type="NCBI Taxonomy" id="1510225"/>
    <lineage>
        <taxon>Archaea</taxon>
        <taxon>Methanobacteriati</taxon>
        <taxon>Methanobacteriota</taxon>
        <taxon>Stenosarchaea group</taxon>
        <taxon>Halobacteria</taxon>
        <taxon>Halobacteriales</taxon>
        <taxon>Haloarculaceae</taxon>
        <taxon>Halovenus</taxon>
    </lineage>
</organism>